<dbReference type="Proteomes" id="UP000334019">
    <property type="component" value="Chromosome"/>
</dbReference>
<dbReference type="GO" id="GO:0016987">
    <property type="term" value="F:sigma factor activity"/>
    <property type="evidence" value="ECO:0007669"/>
    <property type="project" value="UniProtKB-KW"/>
</dbReference>
<reference evidence="7 8" key="1">
    <citation type="submission" date="2019-11" db="EMBL/GenBank/DDBJ databases">
        <authorList>
            <person name="He Y."/>
        </authorList>
    </citation>
    <scope>NUCLEOTIDE SEQUENCE [LARGE SCALE GENOMIC DNA]</scope>
    <source>
        <strain evidence="7 8">SCSIO 58843</strain>
    </source>
</reference>
<proteinExistence type="inferred from homology"/>
<keyword evidence="8" id="KW-1185">Reference proteome</keyword>
<keyword evidence="4" id="KW-0238">DNA-binding</keyword>
<keyword evidence="2" id="KW-0805">Transcription regulation</keyword>
<evidence type="ECO:0000313" key="8">
    <source>
        <dbReference type="Proteomes" id="UP000334019"/>
    </source>
</evidence>
<sequence length="149" mass="16587">MARTTIDEVLTEVRPRLAAAFAATYGIERGEEALAEAMAWAWEHHERVLAMENPAGYLYRVGQTRSRPRPTPRFLPSPSELGIDDVEPALAPAMEELTERQRTCVALVVGLHHSHQEAADLLGISKSSVQQHVDRAMDHLRTRLGVTRA</sequence>
<accession>A0A5Q2RPK3</accession>
<dbReference type="CDD" id="cd06171">
    <property type="entry name" value="Sigma70_r4"/>
    <property type="match status" value="1"/>
</dbReference>
<dbReference type="GO" id="GO:0006352">
    <property type="term" value="P:DNA-templated transcription initiation"/>
    <property type="evidence" value="ECO:0007669"/>
    <property type="project" value="InterPro"/>
</dbReference>
<evidence type="ECO:0000256" key="3">
    <source>
        <dbReference type="ARBA" id="ARBA00023082"/>
    </source>
</evidence>
<evidence type="ECO:0000259" key="6">
    <source>
        <dbReference type="Pfam" id="PF08281"/>
    </source>
</evidence>
<feature type="domain" description="RNA polymerase sigma factor 70 region 4 type 2" evidence="6">
    <location>
        <begin position="93"/>
        <end position="140"/>
    </location>
</feature>
<dbReference type="PANTHER" id="PTHR43133:SF8">
    <property type="entry name" value="RNA POLYMERASE SIGMA FACTOR HI_1459-RELATED"/>
    <property type="match status" value="1"/>
</dbReference>
<dbReference type="AlphaFoldDB" id="A0A5Q2RPK3"/>
<dbReference type="Gene3D" id="1.10.10.10">
    <property type="entry name" value="Winged helix-like DNA-binding domain superfamily/Winged helix DNA-binding domain"/>
    <property type="match status" value="1"/>
</dbReference>
<dbReference type="InterPro" id="IPR013324">
    <property type="entry name" value="RNA_pol_sigma_r3/r4-like"/>
</dbReference>
<dbReference type="InterPro" id="IPR013249">
    <property type="entry name" value="RNA_pol_sigma70_r4_t2"/>
</dbReference>
<organism evidence="7 8">
    <name type="scientific">Actinomarinicola tropica</name>
    <dbReference type="NCBI Taxonomy" id="2789776"/>
    <lineage>
        <taxon>Bacteria</taxon>
        <taxon>Bacillati</taxon>
        <taxon>Actinomycetota</taxon>
        <taxon>Acidimicrobiia</taxon>
        <taxon>Acidimicrobiales</taxon>
        <taxon>Iamiaceae</taxon>
        <taxon>Actinomarinicola</taxon>
    </lineage>
</organism>
<evidence type="ECO:0000256" key="2">
    <source>
        <dbReference type="ARBA" id="ARBA00023015"/>
    </source>
</evidence>
<dbReference type="PANTHER" id="PTHR43133">
    <property type="entry name" value="RNA POLYMERASE ECF-TYPE SIGMA FACTO"/>
    <property type="match status" value="1"/>
</dbReference>
<dbReference type="RefSeq" id="WP_153759253.1">
    <property type="nucleotide sequence ID" value="NZ_CP045851.1"/>
</dbReference>
<dbReference type="EMBL" id="CP045851">
    <property type="protein sequence ID" value="QGG95145.1"/>
    <property type="molecule type" value="Genomic_DNA"/>
</dbReference>
<dbReference type="Pfam" id="PF08281">
    <property type="entry name" value="Sigma70_r4_2"/>
    <property type="match status" value="1"/>
</dbReference>
<evidence type="ECO:0000256" key="4">
    <source>
        <dbReference type="ARBA" id="ARBA00023125"/>
    </source>
</evidence>
<evidence type="ECO:0000313" key="7">
    <source>
        <dbReference type="EMBL" id="QGG95145.1"/>
    </source>
</evidence>
<keyword evidence="5" id="KW-0804">Transcription</keyword>
<dbReference type="InterPro" id="IPR036388">
    <property type="entry name" value="WH-like_DNA-bd_sf"/>
</dbReference>
<dbReference type="SUPFAM" id="SSF88659">
    <property type="entry name" value="Sigma3 and sigma4 domains of RNA polymerase sigma factors"/>
    <property type="match status" value="1"/>
</dbReference>
<dbReference type="InterPro" id="IPR039425">
    <property type="entry name" value="RNA_pol_sigma-70-like"/>
</dbReference>
<evidence type="ECO:0000256" key="5">
    <source>
        <dbReference type="ARBA" id="ARBA00023163"/>
    </source>
</evidence>
<comment type="similarity">
    <text evidence="1">Belongs to the sigma-70 factor family. ECF subfamily.</text>
</comment>
<dbReference type="KEGG" id="atq:GH723_08560"/>
<name>A0A5Q2RPK3_9ACTN</name>
<gene>
    <name evidence="7" type="ORF">GH723_08560</name>
</gene>
<protein>
    <recommendedName>
        <fullName evidence="6">RNA polymerase sigma factor 70 region 4 type 2 domain-containing protein</fullName>
    </recommendedName>
</protein>
<evidence type="ECO:0000256" key="1">
    <source>
        <dbReference type="ARBA" id="ARBA00010641"/>
    </source>
</evidence>
<dbReference type="GO" id="GO:0003677">
    <property type="term" value="F:DNA binding"/>
    <property type="evidence" value="ECO:0007669"/>
    <property type="project" value="UniProtKB-KW"/>
</dbReference>
<keyword evidence="3" id="KW-0731">Sigma factor</keyword>